<sequence length="116" mass="12950">MTVVSMPILHRPAELAELLDCSLRHVYDLRLPSYHPTRRVTLIRADDAMHATGVPLDTYETIDGWPDVAAAARILRVSTRHVHRLMGDGTLPYRKPTPRRALIDPQGLLRLVGGPA</sequence>
<dbReference type="RefSeq" id="WP_070097856.1">
    <property type="nucleotide sequence ID" value="NZ_JADMXZ010000004.1"/>
</dbReference>
<evidence type="ECO:0000313" key="3">
    <source>
        <dbReference type="Proteomes" id="UP000192666"/>
    </source>
</evidence>
<evidence type="ECO:0008006" key="4">
    <source>
        <dbReference type="Google" id="ProtNLM"/>
    </source>
</evidence>
<protein>
    <recommendedName>
        <fullName evidence="4">Helix-turn-helix domain-containing protein</fullName>
    </recommendedName>
</protein>
<proteinExistence type="predicted"/>
<gene>
    <name evidence="2" type="ORF">B5782_0931</name>
    <name evidence="1" type="ORF">PL707_04010</name>
</gene>
<dbReference type="AlphaFoldDB" id="A0A1V8PQT0"/>
<name>A0A1V8PQT0_9BIFI</name>
<dbReference type="EMBL" id="NAQA01000003">
    <property type="protein sequence ID" value="OQM50984.1"/>
    <property type="molecule type" value="Genomic_DNA"/>
</dbReference>
<evidence type="ECO:0000313" key="2">
    <source>
        <dbReference type="EMBL" id="OQM50984.1"/>
    </source>
</evidence>
<evidence type="ECO:0000313" key="1">
    <source>
        <dbReference type="EMBL" id="MDB1161452.1"/>
    </source>
</evidence>
<dbReference type="Proteomes" id="UP001211105">
    <property type="component" value="Unassembled WGS sequence"/>
</dbReference>
<dbReference type="EMBL" id="JAQKGX010000002">
    <property type="protein sequence ID" value="MDB1161452.1"/>
    <property type="molecule type" value="Genomic_DNA"/>
</dbReference>
<dbReference type="Proteomes" id="UP000192666">
    <property type="component" value="Unassembled WGS sequence"/>
</dbReference>
<reference evidence="2 3" key="1">
    <citation type="submission" date="2017-03" db="EMBL/GenBank/DDBJ databases">
        <title>Maternal inheritance of bifidobacteria.</title>
        <authorList>
            <person name="Lugli G.A."/>
            <person name="Duranti S."/>
            <person name="Milani C."/>
            <person name="Mancabelli L."/>
        </authorList>
    </citation>
    <scope>NUCLEOTIDE SEQUENCE [LARGE SCALE GENOMIC DNA]</scope>
    <source>
        <strain evidence="2 3">1899B</strain>
    </source>
</reference>
<organism evidence="2 3">
    <name type="scientific">Bifidobacterium catenulatum</name>
    <dbReference type="NCBI Taxonomy" id="1686"/>
    <lineage>
        <taxon>Bacteria</taxon>
        <taxon>Bacillati</taxon>
        <taxon>Actinomycetota</taxon>
        <taxon>Actinomycetes</taxon>
        <taxon>Bifidobacteriales</taxon>
        <taxon>Bifidobacteriaceae</taxon>
        <taxon>Bifidobacterium</taxon>
    </lineage>
</organism>
<comment type="caution">
    <text evidence="2">The sequence shown here is derived from an EMBL/GenBank/DDBJ whole genome shotgun (WGS) entry which is preliminary data.</text>
</comment>
<accession>A0A1V8PQT0</accession>
<reference evidence="1" key="2">
    <citation type="submission" date="2023-01" db="EMBL/GenBank/DDBJ databases">
        <title>Human gut microbiome strain richness.</title>
        <authorList>
            <person name="Chen-Liaw A."/>
        </authorList>
    </citation>
    <scope>NUCLEOTIDE SEQUENCE</scope>
    <source>
        <strain evidence="1">BSD2780120875st1_E5_BSD2780120875b_170604</strain>
    </source>
</reference>